<accession>A0A2H3CWR1</accession>
<dbReference type="Proteomes" id="UP000217790">
    <property type="component" value="Unassembled WGS sequence"/>
</dbReference>
<keyword evidence="3" id="KW-1185">Reference proteome</keyword>
<feature type="compositionally biased region" description="Polar residues" evidence="1">
    <location>
        <begin position="1"/>
        <end position="47"/>
    </location>
</feature>
<feature type="region of interest" description="Disordered" evidence="1">
    <location>
        <begin position="152"/>
        <end position="195"/>
    </location>
</feature>
<feature type="compositionally biased region" description="Polar residues" evidence="1">
    <location>
        <begin position="156"/>
        <end position="180"/>
    </location>
</feature>
<feature type="compositionally biased region" description="Polar residues" evidence="1">
    <location>
        <begin position="104"/>
        <end position="121"/>
    </location>
</feature>
<proteinExistence type="predicted"/>
<evidence type="ECO:0000313" key="3">
    <source>
        <dbReference type="Proteomes" id="UP000217790"/>
    </source>
</evidence>
<feature type="region of interest" description="Disordered" evidence="1">
    <location>
        <begin position="67"/>
        <end position="88"/>
    </location>
</feature>
<sequence>MTLTTLSAPGNQVSQTESVPRLSGTNLFRSSTTQTTYPMTPAPSTSLERPWTYRELTPGYYTLNPMTANTPIPSLPSETLESQQTQSPSQPCLATDAILEHGRASQTTLTPVTTPLSQTTSDNDRGETTLPTPSSMNPFHAGVPQTLLTPTGLTTSGMSSNRSTETYSDPTESPHGSYNERTWRHEPAHSMPSGGSTWSTSLPLIEGLCSILEHPLAQRSWHGSMPTETGSYTPHTQAYSALTYATEPLRSSTFSNVPFSYWPDSRETIPTWMGPSTNPYEGFIYDYNSIASGFQPSEHAEDFYP</sequence>
<dbReference type="InParanoid" id="A0A2H3CWR1"/>
<name>A0A2H3CWR1_ARMGA</name>
<dbReference type="EMBL" id="KZ293733">
    <property type="protein sequence ID" value="PBK81217.1"/>
    <property type="molecule type" value="Genomic_DNA"/>
</dbReference>
<reference evidence="3" key="1">
    <citation type="journal article" date="2017" name="Nat. Ecol. Evol.">
        <title>Genome expansion and lineage-specific genetic innovations in the forest pathogenic fungi Armillaria.</title>
        <authorList>
            <person name="Sipos G."/>
            <person name="Prasanna A.N."/>
            <person name="Walter M.C."/>
            <person name="O'Connor E."/>
            <person name="Balint B."/>
            <person name="Krizsan K."/>
            <person name="Kiss B."/>
            <person name="Hess J."/>
            <person name="Varga T."/>
            <person name="Slot J."/>
            <person name="Riley R."/>
            <person name="Boka B."/>
            <person name="Rigling D."/>
            <person name="Barry K."/>
            <person name="Lee J."/>
            <person name="Mihaltcheva S."/>
            <person name="LaButti K."/>
            <person name="Lipzen A."/>
            <person name="Waldron R."/>
            <person name="Moloney N.M."/>
            <person name="Sperisen C."/>
            <person name="Kredics L."/>
            <person name="Vagvoelgyi C."/>
            <person name="Patrignani A."/>
            <person name="Fitzpatrick D."/>
            <person name="Nagy I."/>
            <person name="Doyle S."/>
            <person name="Anderson J.B."/>
            <person name="Grigoriev I.V."/>
            <person name="Gueldener U."/>
            <person name="Muensterkoetter M."/>
            <person name="Nagy L.G."/>
        </authorList>
    </citation>
    <scope>NUCLEOTIDE SEQUENCE [LARGE SCALE GENOMIC DNA]</scope>
    <source>
        <strain evidence="3">Ar21-2</strain>
    </source>
</reference>
<organism evidence="2 3">
    <name type="scientific">Armillaria gallica</name>
    <name type="common">Bulbous honey fungus</name>
    <name type="synonym">Armillaria bulbosa</name>
    <dbReference type="NCBI Taxonomy" id="47427"/>
    <lineage>
        <taxon>Eukaryota</taxon>
        <taxon>Fungi</taxon>
        <taxon>Dikarya</taxon>
        <taxon>Basidiomycota</taxon>
        <taxon>Agaricomycotina</taxon>
        <taxon>Agaricomycetes</taxon>
        <taxon>Agaricomycetidae</taxon>
        <taxon>Agaricales</taxon>
        <taxon>Marasmiineae</taxon>
        <taxon>Physalacriaceae</taxon>
        <taxon>Armillaria</taxon>
    </lineage>
</organism>
<evidence type="ECO:0000256" key="1">
    <source>
        <dbReference type="SAM" id="MobiDB-lite"/>
    </source>
</evidence>
<feature type="region of interest" description="Disordered" evidence="1">
    <location>
        <begin position="104"/>
        <end position="140"/>
    </location>
</feature>
<dbReference type="OrthoDB" id="3128066at2759"/>
<feature type="region of interest" description="Disordered" evidence="1">
    <location>
        <begin position="1"/>
        <end position="49"/>
    </location>
</feature>
<dbReference type="AlphaFoldDB" id="A0A2H3CWR1"/>
<protein>
    <submittedName>
        <fullName evidence="2">Uncharacterized protein</fullName>
    </submittedName>
</protein>
<evidence type="ECO:0000313" key="2">
    <source>
        <dbReference type="EMBL" id="PBK81217.1"/>
    </source>
</evidence>
<gene>
    <name evidence="2" type="ORF">ARMGADRAFT_1091507</name>
</gene>